<dbReference type="EMBL" id="SACQ01000003">
    <property type="protein sequence ID" value="RVU31103.1"/>
    <property type="molecule type" value="Genomic_DNA"/>
</dbReference>
<keyword evidence="1" id="KW-0802">TPR repeat</keyword>
<keyword evidence="3" id="KW-1133">Transmembrane helix</keyword>
<dbReference type="Proteomes" id="UP000282818">
    <property type="component" value="Unassembled WGS sequence"/>
</dbReference>
<dbReference type="AlphaFoldDB" id="A0A437Q9S3"/>
<organism evidence="5 6">
    <name type="scientific">Neptunomonas marina</name>
    <dbReference type="NCBI Taxonomy" id="1815562"/>
    <lineage>
        <taxon>Bacteria</taxon>
        <taxon>Pseudomonadati</taxon>
        <taxon>Pseudomonadota</taxon>
        <taxon>Gammaproteobacteria</taxon>
        <taxon>Oceanospirillales</taxon>
        <taxon>Oceanospirillaceae</taxon>
        <taxon>Neptunomonas</taxon>
    </lineage>
</organism>
<keyword evidence="3" id="KW-0472">Membrane</keyword>
<evidence type="ECO:0000256" key="3">
    <source>
        <dbReference type="SAM" id="Phobius"/>
    </source>
</evidence>
<evidence type="ECO:0000256" key="2">
    <source>
        <dbReference type="SAM" id="MobiDB-lite"/>
    </source>
</evidence>
<evidence type="ECO:0000313" key="6">
    <source>
        <dbReference type="Proteomes" id="UP000282818"/>
    </source>
</evidence>
<dbReference type="PROSITE" id="PS50293">
    <property type="entry name" value="TPR_REGION"/>
    <property type="match status" value="1"/>
</dbReference>
<evidence type="ECO:0000313" key="5">
    <source>
        <dbReference type="EMBL" id="RVU31103.1"/>
    </source>
</evidence>
<reference evidence="5 6" key="1">
    <citation type="submission" date="2019-01" db="EMBL/GenBank/DDBJ databases">
        <authorList>
            <person name="Chen W.-M."/>
        </authorList>
    </citation>
    <scope>NUCLEOTIDE SEQUENCE [LARGE SCALE GENOMIC DNA]</scope>
    <source>
        <strain evidence="5 6">HPM-16</strain>
    </source>
</reference>
<protein>
    <submittedName>
        <fullName evidence="5">Tetratricopeptide repeat protein</fullName>
    </submittedName>
</protein>
<feature type="compositionally biased region" description="Basic and acidic residues" evidence="2">
    <location>
        <begin position="1118"/>
        <end position="1139"/>
    </location>
</feature>
<dbReference type="Pfam" id="PF24604">
    <property type="entry name" value="B-barrel_PelB_C"/>
    <property type="match status" value="1"/>
</dbReference>
<evidence type="ECO:0000259" key="4">
    <source>
        <dbReference type="Pfam" id="PF24604"/>
    </source>
</evidence>
<dbReference type="InterPro" id="IPR057306">
    <property type="entry name" value="B-barrel_PelB_C"/>
</dbReference>
<sequence length="1139" mass="129715">MSMETEFDEQQPFIRKRYVFILLLVIVGALWVTYNQYSSRQLSPVVAAQKAPSQVSSAYLKAETLTQPDNADAALLRAQDLIDQGKYTQASALLEPLVQRHDTRAERLQRAILYGAWASVSGADKHELELQIRSTIKGLTPAQVTADDLAVARALGMNRWLSFYYEAQGDLLAAAQALLAAGDGKAAITLFDEAVTPANLMEGIALAQAAGQHERAIEWLQRYPEALPDYYDQLLKLAEVVGRTDLTSLPDNLFPAHFEQREKWLEPAINSRIAAGDLAGARQLVDQVVESRPSDSSLRYRRWQLQLWLGHPELATQDGAWLLAHAPSEDVFNETIRQGWAAYEYEQLTQYYRDYTQTNRIRDPEIGKWVEAHELAGTPEMGITDLRNYAARFGYSQMLLDWEIHLLERTGNMADMPDKLSVFKQVGLANSRQYHSLAMAFALKRDYANAYHVLASAPLAVMQDDEDYWSMLAEMAWRIGDERAIARSYAELIKRGEAQETEKARYLEAKFGKNVESKLDWLWQDFDKAPDASKLIQIASLTSRSDRDADIKRLAQAVDAFRNEPASSDVYTVLGQLALASGDIPQAEQYLDHAIELNPNNVSAHQSLGWLYLEKRDEALMRPFYYRWSDQWPNQDWRLLLAGMSDALGLDRQAIFLYQKSLANDSDNIAILYQLSEVLLRTDQIDASWRIRRYIASRLSKLETMPDYIADAVIEQFFGSASAAAFAARRWLQQSSEEADLALLRLLGEGRSEFGRYMFGRQVWHEIDLPGWFQLSQALQRNDTQRIAALLKELDPNALPTLDRIAAMRKMGLFAEAFQLAEKQLEDQDYPANQKRQLFSEWYGLRRYHNRSFSASYSSNRDDDERLRLTLNFPWRNLQVSAELEQYKYRRREDTERINWQLSLQRFFADSEYGLQVSGDNAELGSRVGATFTYRAQMTPYLVWGVEAGFNEENKQNKAFERGAAQHRVAMTAEYQISARTRASAKAALLRYLDRDQHTLSDGAEISLQLSESLAAGHTHLEIYGDVTAQFFDKEGVLGKPDERRPLVLDPYQRIAAGVRVGQGYMGQRPLVHSANPRWEADLSVGYRPKLSRFDYAAKAQIGWRLSGDDQLSLGVEHQSKPRSGRDSSEVKLDYTKQF</sequence>
<feature type="domain" description="PelB C-terminal" evidence="4">
    <location>
        <begin position="893"/>
        <end position="1136"/>
    </location>
</feature>
<dbReference type="InterPro" id="IPR019734">
    <property type="entry name" value="TPR_rpt"/>
</dbReference>
<feature type="repeat" description="TPR" evidence="1">
    <location>
        <begin position="568"/>
        <end position="601"/>
    </location>
</feature>
<name>A0A437Q9S3_9GAMM</name>
<comment type="caution">
    <text evidence="5">The sequence shown here is derived from an EMBL/GenBank/DDBJ whole genome shotgun (WGS) entry which is preliminary data.</text>
</comment>
<accession>A0A437Q9S3</accession>
<dbReference type="Pfam" id="PF13429">
    <property type="entry name" value="TPR_15"/>
    <property type="match status" value="1"/>
</dbReference>
<keyword evidence="6" id="KW-1185">Reference proteome</keyword>
<dbReference type="Gene3D" id="1.25.40.10">
    <property type="entry name" value="Tetratricopeptide repeat domain"/>
    <property type="match status" value="2"/>
</dbReference>
<dbReference type="PROSITE" id="PS50005">
    <property type="entry name" value="TPR"/>
    <property type="match status" value="1"/>
</dbReference>
<dbReference type="SUPFAM" id="SSF48452">
    <property type="entry name" value="TPR-like"/>
    <property type="match status" value="2"/>
</dbReference>
<feature type="region of interest" description="Disordered" evidence="2">
    <location>
        <begin position="1115"/>
        <end position="1139"/>
    </location>
</feature>
<dbReference type="InterPro" id="IPR011990">
    <property type="entry name" value="TPR-like_helical_dom_sf"/>
</dbReference>
<proteinExistence type="predicted"/>
<feature type="transmembrane region" description="Helical" evidence="3">
    <location>
        <begin position="18"/>
        <end position="34"/>
    </location>
</feature>
<evidence type="ECO:0000256" key="1">
    <source>
        <dbReference type="PROSITE-ProRule" id="PRU00339"/>
    </source>
</evidence>
<dbReference type="SMART" id="SM00028">
    <property type="entry name" value="TPR"/>
    <property type="match status" value="1"/>
</dbReference>
<gene>
    <name evidence="5" type="ORF">EOE65_08850</name>
</gene>
<keyword evidence="3" id="KW-0812">Transmembrane</keyword>